<organism evidence="2 3">
    <name type="scientific">Paludifilum halophilum</name>
    <dbReference type="NCBI Taxonomy" id="1642702"/>
    <lineage>
        <taxon>Bacteria</taxon>
        <taxon>Bacillati</taxon>
        <taxon>Bacillota</taxon>
        <taxon>Bacilli</taxon>
        <taxon>Bacillales</taxon>
        <taxon>Thermoactinomycetaceae</taxon>
        <taxon>Paludifilum</taxon>
    </lineage>
</organism>
<accession>A0A235BB30</accession>
<protein>
    <submittedName>
        <fullName evidence="2">Acyl carrier protein</fullName>
    </submittedName>
</protein>
<dbReference type="SUPFAM" id="SSF47336">
    <property type="entry name" value="ACP-like"/>
    <property type="match status" value="1"/>
</dbReference>
<evidence type="ECO:0000313" key="3">
    <source>
        <dbReference type="Proteomes" id="UP000215459"/>
    </source>
</evidence>
<name>A0A235BB30_9BACL</name>
<dbReference type="Pfam" id="PF00550">
    <property type="entry name" value="PP-binding"/>
    <property type="match status" value="1"/>
</dbReference>
<dbReference type="PROSITE" id="PS50075">
    <property type="entry name" value="CARRIER"/>
    <property type="match status" value="1"/>
</dbReference>
<dbReference type="OrthoDB" id="677810at2"/>
<dbReference type="Proteomes" id="UP000215459">
    <property type="component" value="Unassembled WGS sequence"/>
</dbReference>
<gene>
    <name evidence="2" type="ORF">CHM34_04800</name>
</gene>
<keyword evidence="3" id="KW-1185">Reference proteome</keyword>
<evidence type="ECO:0000313" key="2">
    <source>
        <dbReference type="EMBL" id="OYD09087.1"/>
    </source>
</evidence>
<dbReference type="RefSeq" id="WP_094263436.1">
    <property type="nucleotide sequence ID" value="NZ_NOWF01000002.1"/>
</dbReference>
<dbReference type="AlphaFoldDB" id="A0A235BB30"/>
<dbReference type="InterPro" id="IPR036736">
    <property type="entry name" value="ACP-like_sf"/>
</dbReference>
<dbReference type="InterPro" id="IPR009081">
    <property type="entry name" value="PP-bd_ACP"/>
</dbReference>
<reference evidence="2 3" key="1">
    <citation type="submission" date="2017-07" db="EMBL/GenBank/DDBJ databases">
        <title>The genome sequence of Paludifilum halophilum highlights mechanisms for microbial adaptation to high salt environemnts.</title>
        <authorList>
            <person name="Belbahri L."/>
        </authorList>
    </citation>
    <scope>NUCLEOTIDE SEQUENCE [LARGE SCALE GENOMIC DNA]</scope>
    <source>
        <strain evidence="2 3">DSM 102817</strain>
    </source>
</reference>
<proteinExistence type="predicted"/>
<comment type="caution">
    <text evidence="2">The sequence shown here is derived from an EMBL/GenBank/DDBJ whole genome shotgun (WGS) entry which is preliminary data.</text>
</comment>
<dbReference type="Gene3D" id="1.10.1200.10">
    <property type="entry name" value="ACP-like"/>
    <property type="match status" value="1"/>
</dbReference>
<sequence length="84" mass="9655">MELQAKVRSYIENNLVVFEENVQFSDDDNIFERGFVNSLFAMKLLNYIEQDFGITVDNEDLDIANFSTVNNIVSLIEKKRSGVS</sequence>
<feature type="domain" description="Carrier" evidence="1">
    <location>
        <begin position="1"/>
        <end position="80"/>
    </location>
</feature>
<dbReference type="EMBL" id="NOWF01000002">
    <property type="protein sequence ID" value="OYD09087.1"/>
    <property type="molecule type" value="Genomic_DNA"/>
</dbReference>
<evidence type="ECO:0000259" key="1">
    <source>
        <dbReference type="PROSITE" id="PS50075"/>
    </source>
</evidence>